<name>X0XG01_9ZZZZ</name>
<proteinExistence type="predicted"/>
<organism evidence="1">
    <name type="scientific">marine sediment metagenome</name>
    <dbReference type="NCBI Taxonomy" id="412755"/>
    <lineage>
        <taxon>unclassified sequences</taxon>
        <taxon>metagenomes</taxon>
        <taxon>ecological metagenomes</taxon>
    </lineage>
</organism>
<protein>
    <recommendedName>
        <fullName evidence="2">DUF2141 domain-containing protein</fullName>
    </recommendedName>
</protein>
<comment type="caution">
    <text evidence="1">The sequence shown here is derived from an EMBL/GenBank/DDBJ whole genome shotgun (WGS) entry which is preliminary data.</text>
</comment>
<evidence type="ECO:0008006" key="2">
    <source>
        <dbReference type="Google" id="ProtNLM"/>
    </source>
</evidence>
<reference evidence="1" key="1">
    <citation type="journal article" date="2014" name="Front. Microbiol.">
        <title>High frequency of phylogenetically diverse reductive dehalogenase-homologous genes in deep subseafloor sedimentary metagenomes.</title>
        <authorList>
            <person name="Kawai M."/>
            <person name="Futagami T."/>
            <person name="Toyoda A."/>
            <person name="Takaki Y."/>
            <person name="Nishi S."/>
            <person name="Hori S."/>
            <person name="Arai W."/>
            <person name="Tsubouchi T."/>
            <person name="Morono Y."/>
            <person name="Uchiyama I."/>
            <person name="Ito T."/>
            <person name="Fujiyama A."/>
            <person name="Inagaki F."/>
            <person name="Takami H."/>
        </authorList>
    </citation>
    <scope>NUCLEOTIDE SEQUENCE</scope>
    <source>
        <strain evidence="1">Expedition CK06-06</strain>
    </source>
</reference>
<feature type="non-terminal residue" evidence="1">
    <location>
        <position position="125"/>
    </location>
</feature>
<gene>
    <name evidence="1" type="ORF">S01H1_84299</name>
</gene>
<dbReference type="Pfam" id="PF09912">
    <property type="entry name" value="DUF2141"/>
    <property type="match status" value="1"/>
</dbReference>
<dbReference type="InterPro" id="IPR018673">
    <property type="entry name" value="DUF2141"/>
</dbReference>
<evidence type="ECO:0000313" key="1">
    <source>
        <dbReference type="EMBL" id="GAG42020.1"/>
    </source>
</evidence>
<sequence>MQKKNAQYQGRSISSMIRIYINLVTRESFSNRLELLPPPFGIYIKLKPEQRKGKRVPFKFEGIPKGNYFIVSFQDLNKNEKLDRDTSGWPVEPYGTYKTFEFVLQWDRDKFLVDKDIKGIEINIE</sequence>
<dbReference type="EMBL" id="BARS01057513">
    <property type="protein sequence ID" value="GAG42020.1"/>
    <property type="molecule type" value="Genomic_DNA"/>
</dbReference>
<accession>X0XG01</accession>
<dbReference type="AlphaFoldDB" id="X0XG01"/>